<dbReference type="OrthoDB" id="5244011at2"/>
<gene>
    <name evidence="3" type="ORF">FSW04_10495</name>
</gene>
<name>A0A5B8U4C7_9ACTN</name>
<feature type="domain" description="Na+-translocating membrane potential-generating system MpsC" evidence="2">
    <location>
        <begin position="23"/>
        <end position="128"/>
    </location>
</feature>
<dbReference type="Pfam" id="PF10057">
    <property type="entry name" value="MpsC"/>
    <property type="match status" value="1"/>
</dbReference>
<dbReference type="EMBL" id="CP042430">
    <property type="protein sequence ID" value="QEC47956.1"/>
    <property type="molecule type" value="Genomic_DNA"/>
</dbReference>
<evidence type="ECO:0000313" key="4">
    <source>
        <dbReference type="Proteomes" id="UP000321805"/>
    </source>
</evidence>
<dbReference type="Proteomes" id="UP000321805">
    <property type="component" value="Chromosome"/>
</dbReference>
<protein>
    <submittedName>
        <fullName evidence="3">DUF2294 domain-containing protein</fullName>
    </submittedName>
</protein>
<reference evidence="3 4" key="1">
    <citation type="journal article" date="2018" name="J. Microbiol.">
        <title>Baekduia soli gen. nov., sp. nov., a novel bacterium isolated from the soil of Baekdu Mountain and proposal of a novel family name, Baekduiaceae fam. nov.</title>
        <authorList>
            <person name="An D.S."/>
            <person name="Siddiqi M.Z."/>
            <person name="Kim K.H."/>
            <person name="Yu H.S."/>
            <person name="Im W.T."/>
        </authorList>
    </citation>
    <scope>NUCLEOTIDE SEQUENCE [LARGE SCALE GENOMIC DNA]</scope>
    <source>
        <strain evidence="3 4">BR7-21</strain>
    </source>
</reference>
<evidence type="ECO:0000259" key="2">
    <source>
        <dbReference type="Pfam" id="PF10057"/>
    </source>
</evidence>
<accession>A0A5B8U4C7</accession>
<feature type="region of interest" description="Disordered" evidence="1">
    <location>
        <begin position="1"/>
        <end position="24"/>
    </location>
</feature>
<dbReference type="InterPro" id="IPR018745">
    <property type="entry name" value="MpsC"/>
</dbReference>
<dbReference type="AlphaFoldDB" id="A0A5B8U4C7"/>
<evidence type="ECO:0000313" key="3">
    <source>
        <dbReference type="EMBL" id="QEC47956.1"/>
    </source>
</evidence>
<proteinExistence type="predicted"/>
<dbReference type="KEGG" id="bsol:FSW04_10495"/>
<organism evidence="3 4">
    <name type="scientific">Baekduia soli</name>
    <dbReference type="NCBI Taxonomy" id="496014"/>
    <lineage>
        <taxon>Bacteria</taxon>
        <taxon>Bacillati</taxon>
        <taxon>Actinomycetota</taxon>
        <taxon>Thermoleophilia</taxon>
        <taxon>Solirubrobacterales</taxon>
        <taxon>Baekduiaceae</taxon>
        <taxon>Baekduia</taxon>
    </lineage>
</organism>
<evidence type="ECO:0000256" key="1">
    <source>
        <dbReference type="SAM" id="MobiDB-lite"/>
    </source>
</evidence>
<keyword evidence="4" id="KW-1185">Reference proteome</keyword>
<dbReference type="RefSeq" id="WP_146918996.1">
    <property type="nucleotide sequence ID" value="NZ_CP042430.1"/>
</dbReference>
<sequence>MALTDHGDEAPVSDDATERGQSATAQISNEMVRLYKSLFGRGPTQTRTNFAGPDLIIVTLEDSLTPAERTLAEMGEHQRLRDMRLLFQHARKADFCEVIERLTGRRVRAFVSGIDTAEDVSCEVFYLEP</sequence>